<dbReference type="Gene3D" id="2.40.128.20">
    <property type="match status" value="1"/>
</dbReference>
<dbReference type="InterPro" id="IPR022272">
    <property type="entry name" value="Lipocalin_CS"/>
</dbReference>
<dbReference type="InterPro" id="IPR047202">
    <property type="entry name" value="Lipocalin_Blc-like_dom"/>
</dbReference>
<keyword evidence="2" id="KW-0472">Membrane</keyword>
<dbReference type="KEGG" id="mlo:mlr5751"/>
<name>Q98B31_RHILO</name>
<keyword evidence="2" id="KW-0446">Lipid-binding</keyword>
<evidence type="ECO:0000313" key="4">
    <source>
        <dbReference type="EMBL" id="BAB52141.1"/>
    </source>
</evidence>
<dbReference type="InterPro" id="IPR022271">
    <property type="entry name" value="Lipocalin_ApoD"/>
</dbReference>
<dbReference type="InterPro" id="IPR012674">
    <property type="entry name" value="Calycin"/>
</dbReference>
<keyword evidence="2" id="KW-0998">Cell outer membrane</keyword>
<dbReference type="PANTHER" id="PTHR10612">
    <property type="entry name" value="APOLIPOPROTEIN D"/>
    <property type="match status" value="1"/>
</dbReference>
<reference evidence="4 5" key="1">
    <citation type="journal article" date="2000" name="DNA Res.">
        <title>Complete genome structure of the nitrogen-fixing symbiotic bacterium Mesorhizobium loti.</title>
        <authorList>
            <person name="Kaneko T."/>
            <person name="Nakamura Y."/>
            <person name="Sato S."/>
            <person name="Asamizu E."/>
            <person name="Kato T."/>
            <person name="Sasamoto S."/>
            <person name="Watanabe A."/>
            <person name="Idesawa K."/>
            <person name="Ishikawa A."/>
            <person name="Kawashima K."/>
            <person name="Kimura T."/>
            <person name="Kishida Y."/>
            <person name="Kiyokawa C."/>
            <person name="Kohara M."/>
            <person name="Matsumoto M."/>
            <person name="Matsuno A."/>
            <person name="Mochizuki Y."/>
            <person name="Nakayama S."/>
            <person name="Nakazaki N."/>
            <person name="Shimpo S."/>
            <person name="Sugimoto M."/>
            <person name="Takeuchi C."/>
            <person name="Yamada M."/>
            <person name="Tabata S."/>
        </authorList>
    </citation>
    <scope>NUCLEOTIDE SEQUENCE [LARGE SCALE GENOMIC DNA]</scope>
    <source>
        <strain evidence="5">LMG 29417 / CECT 9101 / MAFF 303099</strain>
    </source>
</reference>
<dbReference type="PROSITE" id="PS00213">
    <property type="entry name" value="LIPOCALIN"/>
    <property type="match status" value="1"/>
</dbReference>
<dbReference type="EMBL" id="BA000012">
    <property type="protein sequence ID" value="BAB52141.1"/>
    <property type="molecule type" value="Genomic_DNA"/>
</dbReference>
<dbReference type="InterPro" id="IPR000566">
    <property type="entry name" value="Lipocln_cytosolic_FA-bd_dom"/>
</dbReference>
<keyword evidence="2 4" id="KW-0449">Lipoprotein</keyword>
<proteinExistence type="inferred from homology"/>
<evidence type="ECO:0000259" key="3">
    <source>
        <dbReference type="Pfam" id="PF08212"/>
    </source>
</evidence>
<comment type="similarity">
    <text evidence="1 2">Belongs to the calycin superfamily. Lipocalin family.</text>
</comment>
<dbReference type="Proteomes" id="UP000000552">
    <property type="component" value="Chromosome"/>
</dbReference>
<dbReference type="HOGENOM" id="CLU_068449_3_1_5"/>
<accession>Q98B31</accession>
<dbReference type="GO" id="GO:0006950">
    <property type="term" value="P:response to stress"/>
    <property type="evidence" value="ECO:0007669"/>
    <property type="project" value="UniProtKB-ARBA"/>
</dbReference>
<dbReference type="AlphaFoldDB" id="Q98B31"/>
<dbReference type="CDD" id="cd19438">
    <property type="entry name" value="lipocalin_Blc-like"/>
    <property type="match status" value="1"/>
</dbReference>
<gene>
    <name evidence="4" type="ordered locus">mlr5751</name>
</gene>
<dbReference type="PRINTS" id="PR01171">
    <property type="entry name" value="BCTLIPOCALIN"/>
</dbReference>
<comment type="subunit">
    <text evidence="2">Homodimer.</text>
</comment>
<dbReference type="InterPro" id="IPR002446">
    <property type="entry name" value="Lipocalin_bac"/>
</dbReference>
<sequence length="183" mass="20989">MFRGWIDGKENFMTDTAAVTAITSLNLSQYLGKWYELCRLPIKYEDETATDITANYSLNDSVTVRVDNRCFDKHGKPSRAIGEATPADDARSRLKVTFLPKYIRWIPFTSGDYWVLKLDPEYKVSLVGSPDRQYLWLLARSPDLAQDTRERYLAEAKRQGFDLTNLIVPRHTGREVTDDMLAG</sequence>
<dbReference type="eggNOG" id="COG3040">
    <property type="taxonomic scope" value="Bacteria"/>
</dbReference>
<feature type="domain" description="Lipocalin/cytosolic fatty-acid binding" evidence="3">
    <location>
        <begin position="25"/>
        <end position="169"/>
    </location>
</feature>
<dbReference type="PANTHER" id="PTHR10612:SF34">
    <property type="entry name" value="APOLIPOPROTEIN D"/>
    <property type="match status" value="1"/>
</dbReference>
<dbReference type="SUPFAM" id="SSF50814">
    <property type="entry name" value="Lipocalins"/>
    <property type="match status" value="1"/>
</dbReference>
<evidence type="ECO:0000256" key="1">
    <source>
        <dbReference type="ARBA" id="ARBA00006889"/>
    </source>
</evidence>
<dbReference type="GO" id="GO:0008289">
    <property type="term" value="F:lipid binding"/>
    <property type="evidence" value="ECO:0007669"/>
    <property type="project" value="UniProtKB-UniRule"/>
</dbReference>
<dbReference type="Pfam" id="PF08212">
    <property type="entry name" value="Lipocalin_2"/>
    <property type="match status" value="1"/>
</dbReference>
<dbReference type="PIRSF" id="PIRSF036893">
    <property type="entry name" value="Lipocalin_ApoD"/>
    <property type="match status" value="1"/>
</dbReference>
<organism evidence="4 5">
    <name type="scientific">Mesorhizobium japonicum (strain LMG 29417 / CECT 9101 / MAFF 303099)</name>
    <name type="common">Mesorhizobium loti (strain MAFF 303099)</name>
    <dbReference type="NCBI Taxonomy" id="266835"/>
    <lineage>
        <taxon>Bacteria</taxon>
        <taxon>Pseudomonadati</taxon>
        <taxon>Pseudomonadota</taxon>
        <taxon>Alphaproteobacteria</taxon>
        <taxon>Hyphomicrobiales</taxon>
        <taxon>Phyllobacteriaceae</taxon>
        <taxon>Mesorhizobium</taxon>
    </lineage>
</organism>
<dbReference type="GO" id="GO:0009279">
    <property type="term" value="C:cell outer membrane"/>
    <property type="evidence" value="ECO:0007669"/>
    <property type="project" value="UniProtKB-SubCell"/>
</dbReference>
<comment type="function">
    <text evidence="2">Involved in the storage or transport of lipids necessary for membrane maintenance under stressful conditions. Displays a binding preference for lysophospholipids.</text>
</comment>
<evidence type="ECO:0000313" key="5">
    <source>
        <dbReference type="Proteomes" id="UP000000552"/>
    </source>
</evidence>
<comment type="subcellular location">
    <subcellularLocation>
        <location evidence="2">Cell outer membrane</location>
    </subcellularLocation>
</comment>
<evidence type="ECO:0000256" key="2">
    <source>
        <dbReference type="PIRNR" id="PIRNR036893"/>
    </source>
</evidence>
<protein>
    <recommendedName>
        <fullName evidence="2">Outer membrane lipoprotein Blc</fullName>
    </recommendedName>
</protein>